<organism evidence="1 2">
    <name type="scientific">Leisingera daeponensis</name>
    <dbReference type="NCBI Taxonomy" id="405746"/>
    <lineage>
        <taxon>Bacteria</taxon>
        <taxon>Pseudomonadati</taxon>
        <taxon>Pseudomonadota</taxon>
        <taxon>Alphaproteobacteria</taxon>
        <taxon>Rhodobacterales</taxon>
        <taxon>Roseobacteraceae</taxon>
        <taxon>Leisingera</taxon>
    </lineage>
</organism>
<name>A0ABS7NKW7_9RHOB</name>
<dbReference type="RefSeq" id="WP_222509789.1">
    <property type="nucleotide sequence ID" value="NZ_JAHVJA010000014.1"/>
</dbReference>
<sequence>MIPPTLDYGHIDINVRADRKDLFRDFKPLMGLSNEVEDILDPYKAASEAAKLARRYKIGRHLAELQADVQERTLKDKRFLGLEQKIAISVEKPAPVDLPCCTPDCHGVAVRNSHALQKNGILATLADENGRILQTKITPFSSSGGMKELGARYASVFPGYCKDCEQSVFHRAELRNAEVNMENVALLLWRALCFIRYRRAQEVKARAMMVSKPEMYNISKENEDPFTAFASAFNLKTSIHSYKMSERWVNSLGNQVWGPKNELAIASIEFKKLPFAGCGVIPIPVDFDRNTHPSVGNFHSILPSLVFTTMHQEGRPHIILACRRADRWSQIFLKRILRMDSHLLAAYIPQILLGGSDTIFLSKHYWDHETTERDRCILLHSQLMKFPQMVFPFWGAPDGVSVLRACRVTA</sequence>
<protein>
    <submittedName>
        <fullName evidence="1">Uncharacterized protein</fullName>
    </submittedName>
</protein>
<comment type="caution">
    <text evidence="1">The sequence shown here is derived from an EMBL/GenBank/DDBJ whole genome shotgun (WGS) entry which is preliminary data.</text>
</comment>
<keyword evidence="2" id="KW-1185">Reference proteome</keyword>
<evidence type="ECO:0000313" key="2">
    <source>
        <dbReference type="Proteomes" id="UP000766629"/>
    </source>
</evidence>
<accession>A0ABS7NKW7</accession>
<dbReference type="Proteomes" id="UP000766629">
    <property type="component" value="Unassembled WGS sequence"/>
</dbReference>
<gene>
    <name evidence="1" type="ORF">KUV26_20590</name>
</gene>
<dbReference type="EMBL" id="JAHVJA010000014">
    <property type="protein sequence ID" value="MBY6141841.1"/>
    <property type="molecule type" value="Genomic_DNA"/>
</dbReference>
<proteinExistence type="predicted"/>
<evidence type="ECO:0000313" key="1">
    <source>
        <dbReference type="EMBL" id="MBY6141841.1"/>
    </source>
</evidence>
<reference evidence="1 2" key="1">
    <citation type="submission" date="2021-06" db="EMBL/GenBank/DDBJ databases">
        <title>50 bacteria genomes isolated from Dapeng, Shenzhen, China.</title>
        <authorList>
            <person name="Zheng W."/>
            <person name="Yu S."/>
            <person name="Huang Y."/>
        </authorList>
    </citation>
    <scope>NUCLEOTIDE SEQUENCE [LARGE SCALE GENOMIC DNA]</scope>
    <source>
        <strain evidence="1 2">DP1N14-2</strain>
    </source>
</reference>